<evidence type="ECO:0000256" key="1">
    <source>
        <dbReference type="ARBA" id="ARBA00022801"/>
    </source>
</evidence>
<gene>
    <name evidence="3" type="ORF">MNBD_GAMMA13-1004</name>
</gene>
<dbReference type="NCBIfam" id="TIGR01484">
    <property type="entry name" value="HAD-SF-IIB"/>
    <property type="match status" value="1"/>
</dbReference>
<reference evidence="3" key="1">
    <citation type="submission" date="2018-06" db="EMBL/GenBank/DDBJ databases">
        <authorList>
            <person name="Zhirakovskaya E."/>
        </authorList>
    </citation>
    <scope>NUCLEOTIDE SEQUENCE</scope>
</reference>
<dbReference type="EMBL" id="UOFK01000306">
    <property type="protein sequence ID" value="VAW82276.1"/>
    <property type="molecule type" value="Genomic_DNA"/>
</dbReference>
<evidence type="ECO:0000313" key="3">
    <source>
        <dbReference type="EMBL" id="VAW82276.1"/>
    </source>
</evidence>
<dbReference type="GO" id="GO:0016787">
    <property type="term" value="F:hydrolase activity"/>
    <property type="evidence" value="ECO:0007669"/>
    <property type="project" value="UniProtKB-KW"/>
</dbReference>
<dbReference type="InterPro" id="IPR051518">
    <property type="entry name" value="Sucrose_Phosphatase"/>
</dbReference>
<dbReference type="InterPro" id="IPR006380">
    <property type="entry name" value="SPP-like_dom"/>
</dbReference>
<dbReference type="InterPro" id="IPR006379">
    <property type="entry name" value="HAD-SF_hydro_IIB"/>
</dbReference>
<dbReference type="Gene3D" id="3.40.50.1000">
    <property type="entry name" value="HAD superfamily/HAD-like"/>
    <property type="match status" value="1"/>
</dbReference>
<name>A0A3B0ZNU3_9ZZZZ</name>
<dbReference type="PANTHER" id="PTHR46521:SF4">
    <property type="entry name" value="SUCROSE-PHOSPHATASE 2-RELATED"/>
    <property type="match status" value="1"/>
</dbReference>
<dbReference type="SFLD" id="SFLDG01141">
    <property type="entry name" value="C2.B.1:_Sucrose_Phosphatase_Li"/>
    <property type="match status" value="1"/>
</dbReference>
<organism evidence="3">
    <name type="scientific">hydrothermal vent metagenome</name>
    <dbReference type="NCBI Taxonomy" id="652676"/>
    <lineage>
        <taxon>unclassified sequences</taxon>
        <taxon>metagenomes</taxon>
        <taxon>ecological metagenomes</taxon>
    </lineage>
</organism>
<keyword evidence="3" id="KW-0808">Transferase</keyword>
<dbReference type="Pfam" id="PF05116">
    <property type="entry name" value="S6PP"/>
    <property type="match status" value="1"/>
</dbReference>
<feature type="domain" description="Sucrose phosphatase-like" evidence="2">
    <location>
        <begin position="4"/>
        <end position="271"/>
    </location>
</feature>
<dbReference type="SFLD" id="SFLDS00003">
    <property type="entry name" value="Haloacid_Dehalogenase"/>
    <property type="match status" value="1"/>
</dbReference>
<dbReference type="GO" id="GO:0003825">
    <property type="term" value="F:alpha,alpha-trehalose-phosphate synthase (UDP-forming) activity"/>
    <property type="evidence" value="ECO:0007669"/>
    <property type="project" value="UniProtKB-EC"/>
</dbReference>
<dbReference type="AlphaFoldDB" id="A0A3B0ZNU3"/>
<dbReference type="EC" id="2.4.1.15" evidence="3"/>
<dbReference type="SUPFAM" id="SSF56784">
    <property type="entry name" value="HAD-like"/>
    <property type="match status" value="1"/>
</dbReference>
<evidence type="ECO:0000259" key="2">
    <source>
        <dbReference type="Pfam" id="PF05116"/>
    </source>
</evidence>
<dbReference type="Gene3D" id="3.90.1070.10">
    <property type="match status" value="1"/>
</dbReference>
<keyword evidence="3" id="KW-0328">Glycosyltransferase</keyword>
<proteinExistence type="predicted"/>
<dbReference type="SFLD" id="SFLDG01140">
    <property type="entry name" value="C2.B:_Phosphomannomutase_and_P"/>
    <property type="match status" value="1"/>
</dbReference>
<dbReference type="PANTHER" id="PTHR46521">
    <property type="entry name" value="SUCROSE-PHOSPHATASE 2-RELATED"/>
    <property type="match status" value="1"/>
</dbReference>
<keyword evidence="1" id="KW-0378">Hydrolase</keyword>
<protein>
    <submittedName>
        <fullName evidence="3">Alpha,alpha-trehalose-phosphate synthase [UDP-forming]</fullName>
        <ecNumber evidence="3">2.4.1.15</ecNumber>
    </submittedName>
</protein>
<sequence>MPERLLLCTDLDRTLLPNGTQAESPLARELFSRFVAQPNVSLVYVTGRHKPLVELAIKNYGLPLPDCVISDVGTQIYDRHDNHWEDCVDWENQISSDWQGKSQADIHALLHGIGALRKQETEKQNTYKLSYYVPLFVNQDELMATMSRRLQDHKINTSLVWSIDEPAGIGLLDVLPQQAGKLRAIEFLMARGGYSGTETVFCGDSGNDLSVLSSSIPAILVANAADEVRTLALARAVAAGNRSALYCAQGGFANMNGNYSAGILEGIVHYHAKYKNNILADEETLQCQL</sequence>
<dbReference type="InterPro" id="IPR023214">
    <property type="entry name" value="HAD_sf"/>
</dbReference>
<dbReference type="InterPro" id="IPR036412">
    <property type="entry name" value="HAD-like_sf"/>
</dbReference>
<accession>A0A3B0ZNU3</accession>